<feature type="region of interest" description="Disordered" evidence="1">
    <location>
        <begin position="1"/>
        <end position="31"/>
    </location>
</feature>
<name>A0ABZ2LPF2_9BACT</name>
<evidence type="ECO:0000313" key="2">
    <source>
        <dbReference type="EMBL" id="WXB11070.1"/>
    </source>
</evidence>
<protein>
    <submittedName>
        <fullName evidence="2">Uncharacterized protein</fullName>
    </submittedName>
</protein>
<evidence type="ECO:0000256" key="1">
    <source>
        <dbReference type="SAM" id="MobiDB-lite"/>
    </source>
</evidence>
<sequence length="75" mass="8596">MSNVRALKDPYYRKRQGMDSDDHPAGPADLKDDQLERIQGGWAWVAVGVSMKVCKDVYRAGVTAYQAYRAYRSRR</sequence>
<dbReference type="RefSeq" id="WP_394820685.1">
    <property type="nucleotide sequence ID" value="NZ_CP089984.1"/>
</dbReference>
<dbReference type="EMBL" id="CP089984">
    <property type="protein sequence ID" value="WXB11070.1"/>
    <property type="molecule type" value="Genomic_DNA"/>
</dbReference>
<gene>
    <name evidence="2" type="ORF">LZC94_24690</name>
</gene>
<proteinExistence type="predicted"/>
<accession>A0ABZ2LPF2</accession>
<evidence type="ECO:0000313" key="3">
    <source>
        <dbReference type="Proteomes" id="UP001370348"/>
    </source>
</evidence>
<dbReference type="Proteomes" id="UP001370348">
    <property type="component" value="Chromosome"/>
</dbReference>
<organism evidence="2 3">
    <name type="scientific">Pendulispora albinea</name>
    <dbReference type="NCBI Taxonomy" id="2741071"/>
    <lineage>
        <taxon>Bacteria</taxon>
        <taxon>Pseudomonadati</taxon>
        <taxon>Myxococcota</taxon>
        <taxon>Myxococcia</taxon>
        <taxon>Myxococcales</taxon>
        <taxon>Sorangiineae</taxon>
        <taxon>Pendulisporaceae</taxon>
        <taxon>Pendulispora</taxon>
    </lineage>
</organism>
<reference evidence="2 3" key="1">
    <citation type="submission" date="2021-12" db="EMBL/GenBank/DDBJ databases">
        <title>Discovery of the Pendulisporaceae a myxobacterial family with distinct sporulation behavior and unique specialized metabolism.</title>
        <authorList>
            <person name="Garcia R."/>
            <person name="Popoff A."/>
            <person name="Bader C.D."/>
            <person name="Loehr J."/>
            <person name="Walesch S."/>
            <person name="Walt C."/>
            <person name="Boldt J."/>
            <person name="Bunk B."/>
            <person name="Haeckl F.J.F.P.J."/>
            <person name="Gunesch A.P."/>
            <person name="Birkelbach J."/>
            <person name="Nuebel U."/>
            <person name="Pietschmann T."/>
            <person name="Bach T."/>
            <person name="Mueller R."/>
        </authorList>
    </citation>
    <scope>NUCLEOTIDE SEQUENCE [LARGE SCALE GENOMIC DNA]</scope>
    <source>
        <strain evidence="2 3">MSr11954</strain>
    </source>
</reference>
<keyword evidence="3" id="KW-1185">Reference proteome</keyword>